<keyword evidence="1" id="KW-0479">Metal-binding</keyword>
<dbReference type="GO" id="GO:0006825">
    <property type="term" value="P:copper ion transport"/>
    <property type="evidence" value="ECO:0007669"/>
    <property type="project" value="InterPro"/>
</dbReference>
<dbReference type="PROSITE" id="PS50846">
    <property type="entry name" value="HMA_2"/>
    <property type="match status" value="1"/>
</dbReference>
<evidence type="ECO:0000313" key="3">
    <source>
        <dbReference type="EMBL" id="PWI56875.1"/>
    </source>
</evidence>
<dbReference type="Gene3D" id="3.30.70.100">
    <property type="match status" value="1"/>
</dbReference>
<evidence type="ECO:0000259" key="2">
    <source>
        <dbReference type="PROSITE" id="PS50846"/>
    </source>
</evidence>
<proteinExistence type="predicted"/>
<dbReference type="InterPro" id="IPR000428">
    <property type="entry name" value="Cu-bd"/>
</dbReference>
<accession>A0A2U3D6H4</accession>
<sequence>MAEMTVKVLGMTCDHCKRAVEQALQALPGVSKAQANVAAGLATIEFTKQLSEEAVKVAIEDAGYDWGGKA</sequence>
<dbReference type="PRINTS" id="PR00944">
    <property type="entry name" value="CUEXPORT"/>
</dbReference>
<dbReference type="SUPFAM" id="SSF55008">
    <property type="entry name" value="HMA, heavy metal-associated domain"/>
    <property type="match status" value="1"/>
</dbReference>
<comment type="caution">
    <text evidence="3">The sequence shown here is derived from an EMBL/GenBank/DDBJ whole genome shotgun (WGS) entry which is preliminary data.</text>
</comment>
<dbReference type="Proteomes" id="UP000245380">
    <property type="component" value="Unassembled WGS sequence"/>
</dbReference>
<dbReference type="GO" id="GO:0005507">
    <property type="term" value="F:copper ion binding"/>
    <property type="evidence" value="ECO:0007669"/>
    <property type="project" value="InterPro"/>
</dbReference>
<feature type="domain" description="HMA" evidence="2">
    <location>
        <begin position="2"/>
        <end position="67"/>
    </location>
</feature>
<organism evidence="3 4">
    <name type="scientific">Sulfoacidibacillus thermotolerans</name>
    <name type="common">Acidibacillus sulfuroxidans</name>
    <dbReference type="NCBI Taxonomy" id="1765684"/>
    <lineage>
        <taxon>Bacteria</taxon>
        <taxon>Bacillati</taxon>
        <taxon>Bacillota</taxon>
        <taxon>Bacilli</taxon>
        <taxon>Bacillales</taxon>
        <taxon>Alicyclobacillaceae</taxon>
        <taxon>Sulfoacidibacillus</taxon>
    </lineage>
</organism>
<gene>
    <name evidence="3" type="ORF">BM613_11615</name>
</gene>
<name>A0A2U3D6H4_SULT2</name>
<evidence type="ECO:0000313" key="4">
    <source>
        <dbReference type="Proteomes" id="UP000245380"/>
    </source>
</evidence>
<reference evidence="3 4" key="1">
    <citation type="submission" date="2016-11" db="EMBL/GenBank/DDBJ databases">
        <title>Comparative genomics of Acidibacillus ferroxidans species.</title>
        <authorList>
            <person name="Oliveira G."/>
            <person name="Nunes G."/>
            <person name="Oliveira R."/>
            <person name="Araujo F."/>
            <person name="Salim A."/>
            <person name="Scholte L."/>
            <person name="Morais D."/>
            <person name="Nancucheo I."/>
            <person name="Johnson D.B."/>
            <person name="Grail B."/>
            <person name="Bittencourt J."/>
            <person name="Valadares R."/>
        </authorList>
    </citation>
    <scope>NUCLEOTIDE SEQUENCE [LARGE SCALE GENOMIC DNA]</scope>
    <source>
        <strain evidence="3 4">Y002</strain>
    </source>
</reference>
<keyword evidence="4" id="KW-1185">Reference proteome</keyword>
<dbReference type="InterPro" id="IPR017969">
    <property type="entry name" value="Heavy-metal-associated_CS"/>
</dbReference>
<dbReference type="EMBL" id="MPDK01000024">
    <property type="protein sequence ID" value="PWI56875.1"/>
    <property type="molecule type" value="Genomic_DNA"/>
</dbReference>
<dbReference type="RefSeq" id="WP_109431372.1">
    <property type="nucleotide sequence ID" value="NZ_MPDK01000024.1"/>
</dbReference>
<dbReference type="InterPro" id="IPR036163">
    <property type="entry name" value="HMA_dom_sf"/>
</dbReference>
<protein>
    <recommendedName>
        <fullName evidence="2">HMA domain-containing protein</fullName>
    </recommendedName>
</protein>
<dbReference type="InterPro" id="IPR006121">
    <property type="entry name" value="HMA_dom"/>
</dbReference>
<evidence type="ECO:0000256" key="1">
    <source>
        <dbReference type="ARBA" id="ARBA00022723"/>
    </source>
</evidence>
<dbReference type="FunFam" id="3.30.70.100:FF:000001">
    <property type="entry name" value="ATPase copper transporting beta"/>
    <property type="match status" value="1"/>
</dbReference>
<dbReference type="PROSITE" id="PS01047">
    <property type="entry name" value="HMA_1"/>
    <property type="match status" value="1"/>
</dbReference>
<dbReference type="Pfam" id="PF00403">
    <property type="entry name" value="HMA"/>
    <property type="match status" value="1"/>
</dbReference>
<dbReference type="CDD" id="cd00371">
    <property type="entry name" value="HMA"/>
    <property type="match status" value="1"/>
</dbReference>
<dbReference type="OrthoDB" id="9813965at2"/>
<dbReference type="AlphaFoldDB" id="A0A2U3D6H4"/>